<dbReference type="AlphaFoldDB" id="A0A345EAV7"/>
<dbReference type="Proteomes" id="UP000252985">
    <property type="component" value="Chromosome"/>
</dbReference>
<accession>A0A345E1B0</accession>
<sequence>MRGIRPTRRGLAAVAVAAVAVAMSHTFGPRSLDAVVLPVAVAVVAAGVQLAVLDSPQVHRTTPPPGDPGSTGTVSLALTAETPTTATVEDRLPPGLDGDARGTVLVGGDPLTYAVTYRDRGVHELGPAVVHARDVLGLARRTFVTEGRASVLVYPRVYHPSTPVAERLRALSTPAAAAERGAFDHLREYTRSDSLRDVHWKSSAKRDDLVVQEFVDDGDVPTVTVAASADSGHADRMAEAAATVGYALLAEGASVALVTPTGRVTLTPGETDRLLTHLARVGAGHVTDRDADVVVHAGVPDEERSAGDARTTLRIDGETLAFDPGRRRSLGLDGDDESDGHARAADATLEVVA</sequence>
<evidence type="ECO:0000313" key="4">
    <source>
        <dbReference type="EMBL" id="AXG09329.1"/>
    </source>
</evidence>
<feature type="region of interest" description="Disordered" evidence="1">
    <location>
        <begin position="324"/>
        <end position="347"/>
    </location>
</feature>
<evidence type="ECO:0000256" key="1">
    <source>
        <dbReference type="SAM" id="MobiDB-lite"/>
    </source>
</evidence>
<reference evidence="4 5" key="1">
    <citation type="submission" date="2018-07" db="EMBL/GenBank/DDBJ databases">
        <title>Genome sequences of Haloplanus sp. CBA1112.</title>
        <authorList>
            <person name="Kim Y.B."/>
            <person name="Roh S.W."/>
        </authorList>
    </citation>
    <scope>NUCLEOTIDE SEQUENCE [LARGE SCALE GENOMIC DNA]</scope>
    <source>
        <strain evidence="4 5">CBA1112</strain>
    </source>
</reference>
<feature type="domain" description="DUF58" evidence="2">
    <location>
        <begin position="186"/>
        <end position="273"/>
    </location>
</feature>
<evidence type="ECO:0000313" key="6">
    <source>
        <dbReference type="Proteomes" id="UP000253273"/>
    </source>
</evidence>
<dbReference type="PANTHER" id="PTHR34351">
    <property type="entry name" value="SLR1927 PROTEIN-RELATED"/>
    <property type="match status" value="1"/>
</dbReference>
<dbReference type="OrthoDB" id="313155at2157"/>
<name>A0A345EAV7_9EURY</name>
<protein>
    <submittedName>
        <fullName evidence="4">DUF58 domain-containing protein</fullName>
    </submittedName>
</protein>
<dbReference type="Proteomes" id="UP000253273">
    <property type="component" value="Chromosome"/>
</dbReference>
<organism evidence="4 5">
    <name type="scientific">Haloplanus rubicundus</name>
    <dbReference type="NCBI Taxonomy" id="1547898"/>
    <lineage>
        <taxon>Archaea</taxon>
        <taxon>Methanobacteriati</taxon>
        <taxon>Methanobacteriota</taxon>
        <taxon>Stenosarchaea group</taxon>
        <taxon>Halobacteria</taxon>
        <taxon>Halobacteriales</taxon>
        <taxon>Haloferacaceae</taxon>
        <taxon>Haloplanus</taxon>
    </lineage>
</organism>
<reference evidence="3 6" key="2">
    <citation type="submission" date="2018-07" db="EMBL/GenBank/DDBJ databases">
        <title>Genome sequences of Haloplanus sp. CBA1113.</title>
        <authorList>
            <person name="Kim Y.B."/>
            <person name="Roh S.W."/>
        </authorList>
    </citation>
    <scope>NUCLEOTIDE SEQUENCE [LARGE SCALE GENOMIC DNA]</scope>
    <source>
        <strain evidence="3 6">CBA1113</strain>
    </source>
</reference>
<dbReference type="RefSeq" id="WP_114585129.1">
    <property type="nucleotide sequence ID" value="NZ_CP031148.1"/>
</dbReference>
<dbReference type="GeneID" id="37286371"/>
<dbReference type="PANTHER" id="PTHR34351:SF1">
    <property type="entry name" value="SLR1927 PROTEIN"/>
    <property type="match status" value="1"/>
</dbReference>
<evidence type="ECO:0000313" key="5">
    <source>
        <dbReference type="Proteomes" id="UP000252985"/>
    </source>
</evidence>
<dbReference type="KEGG" id="haq:DU484_05295"/>
<dbReference type="InterPro" id="IPR002881">
    <property type="entry name" value="DUF58"/>
</dbReference>
<evidence type="ECO:0000259" key="2">
    <source>
        <dbReference type="Pfam" id="PF01882"/>
    </source>
</evidence>
<dbReference type="Pfam" id="PF01882">
    <property type="entry name" value="DUF58"/>
    <property type="match status" value="1"/>
</dbReference>
<proteinExistence type="predicted"/>
<dbReference type="EMBL" id="CP031148">
    <property type="protein sequence ID" value="AXG09329.1"/>
    <property type="molecule type" value="Genomic_DNA"/>
</dbReference>
<dbReference type="EMBL" id="CP031150">
    <property type="protein sequence ID" value="AXG05982.1"/>
    <property type="molecule type" value="Genomic_DNA"/>
</dbReference>
<evidence type="ECO:0000313" key="3">
    <source>
        <dbReference type="EMBL" id="AXG05982.1"/>
    </source>
</evidence>
<dbReference type="KEGG" id="haj:DU500_05735"/>
<accession>A0A345EAV7</accession>
<keyword evidence="6" id="KW-1185">Reference proteome</keyword>
<gene>
    <name evidence="4" type="ORF">DU484_05295</name>
    <name evidence="3" type="ORF">DU500_05735</name>
</gene>